<dbReference type="UniPathway" id="UPA00711"/>
<dbReference type="GO" id="GO:0009809">
    <property type="term" value="P:lignin biosynthetic process"/>
    <property type="evidence" value="ECO:0007669"/>
    <property type="project" value="UniProtKB-KW"/>
</dbReference>
<dbReference type="PANTHER" id="PTHR10509">
    <property type="entry name" value="O-METHYLTRANSFERASE-RELATED"/>
    <property type="match status" value="1"/>
</dbReference>
<evidence type="ECO:0000256" key="4">
    <source>
        <dbReference type="ARBA" id="ARBA00022723"/>
    </source>
</evidence>
<keyword evidence="3" id="KW-0949">S-adenosyl-L-methionine</keyword>
<evidence type="ECO:0000256" key="6">
    <source>
        <dbReference type="ARBA" id="ARBA00023453"/>
    </source>
</evidence>
<dbReference type="GO" id="GO:0032259">
    <property type="term" value="P:methylation"/>
    <property type="evidence" value="ECO:0007669"/>
    <property type="project" value="UniProtKB-KW"/>
</dbReference>
<dbReference type="InterPro" id="IPR029063">
    <property type="entry name" value="SAM-dependent_MTases_sf"/>
</dbReference>
<comment type="caution">
    <text evidence="7">The sequence shown here is derived from an EMBL/GenBank/DDBJ whole genome shotgun (WGS) entry which is preliminary data.</text>
</comment>
<dbReference type="SUPFAM" id="SSF53335">
    <property type="entry name" value="S-adenosyl-L-methionine-dependent methyltransferases"/>
    <property type="match status" value="1"/>
</dbReference>
<dbReference type="GO" id="GO:0008757">
    <property type="term" value="F:S-adenosylmethionine-dependent methyltransferase activity"/>
    <property type="evidence" value="ECO:0007669"/>
    <property type="project" value="TreeGrafter"/>
</dbReference>
<evidence type="ECO:0000256" key="5">
    <source>
        <dbReference type="ARBA" id="ARBA00022733"/>
    </source>
</evidence>
<dbReference type="Proteomes" id="UP000306102">
    <property type="component" value="Unassembled WGS sequence"/>
</dbReference>
<protein>
    <submittedName>
        <fullName evidence="7">Uncharacterized protein</fullName>
    </submittedName>
</protein>
<dbReference type="InterPro" id="IPR002935">
    <property type="entry name" value="SAM_O-MeTrfase"/>
</dbReference>
<evidence type="ECO:0000313" key="7">
    <source>
        <dbReference type="EMBL" id="THG18551.1"/>
    </source>
</evidence>
<dbReference type="STRING" id="542762.A0A4S4EP94"/>
<keyword evidence="5" id="KW-0438">Lignin biosynthesis</keyword>
<reference evidence="7 8" key="1">
    <citation type="journal article" date="2018" name="Proc. Natl. Acad. Sci. U.S.A.">
        <title>Draft genome sequence of Camellia sinensis var. sinensis provides insights into the evolution of the tea genome and tea quality.</title>
        <authorList>
            <person name="Wei C."/>
            <person name="Yang H."/>
            <person name="Wang S."/>
            <person name="Zhao J."/>
            <person name="Liu C."/>
            <person name="Gao L."/>
            <person name="Xia E."/>
            <person name="Lu Y."/>
            <person name="Tai Y."/>
            <person name="She G."/>
            <person name="Sun J."/>
            <person name="Cao H."/>
            <person name="Tong W."/>
            <person name="Gao Q."/>
            <person name="Li Y."/>
            <person name="Deng W."/>
            <person name="Jiang X."/>
            <person name="Wang W."/>
            <person name="Chen Q."/>
            <person name="Zhang S."/>
            <person name="Li H."/>
            <person name="Wu J."/>
            <person name="Wang P."/>
            <person name="Li P."/>
            <person name="Shi C."/>
            <person name="Zheng F."/>
            <person name="Jian J."/>
            <person name="Huang B."/>
            <person name="Shan D."/>
            <person name="Shi M."/>
            <person name="Fang C."/>
            <person name="Yue Y."/>
            <person name="Li F."/>
            <person name="Li D."/>
            <person name="Wei S."/>
            <person name="Han B."/>
            <person name="Jiang C."/>
            <person name="Yin Y."/>
            <person name="Xia T."/>
            <person name="Zhang Z."/>
            <person name="Bennetzen J.L."/>
            <person name="Zhao S."/>
            <person name="Wan X."/>
        </authorList>
    </citation>
    <scope>NUCLEOTIDE SEQUENCE [LARGE SCALE GENOMIC DNA]</scope>
    <source>
        <strain evidence="8">cv. Shuchazao</strain>
        <tissue evidence="7">Leaf</tissue>
    </source>
</reference>
<proteinExistence type="inferred from homology"/>
<evidence type="ECO:0000256" key="1">
    <source>
        <dbReference type="ARBA" id="ARBA00022603"/>
    </source>
</evidence>
<evidence type="ECO:0000256" key="3">
    <source>
        <dbReference type="ARBA" id="ARBA00022691"/>
    </source>
</evidence>
<keyword evidence="8" id="KW-1185">Reference proteome</keyword>
<organism evidence="7 8">
    <name type="scientific">Camellia sinensis var. sinensis</name>
    <name type="common">China tea</name>
    <dbReference type="NCBI Taxonomy" id="542762"/>
    <lineage>
        <taxon>Eukaryota</taxon>
        <taxon>Viridiplantae</taxon>
        <taxon>Streptophyta</taxon>
        <taxon>Embryophyta</taxon>
        <taxon>Tracheophyta</taxon>
        <taxon>Spermatophyta</taxon>
        <taxon>Magnoliopsida</taxon>
        <taxon>eudicotyledons</taxon>
        <taxon>Gunneridae</taxon>
        <taxon>Pentapetalae</taxon>
        <taxon>asterids</taxon>
        <taxon>Ericales</taxon>
        <taxon>Theaceae</taxon>
        <taxon>Camellia</taxon>
    </lineage>
</organism>
<keyword evidence="1" id="KW-0489">Methyltransferase</keyword>
<dbReference type="Pfam" id="PF01596">
    <property type="entry name" value="Methyltransf_3"/>
    <property type="match status" value="1"/>
</dbReference>
<evidence type="ECO:0000256" key="2">
    <source>
        <dbReference type="ARBA" id="ARBA00022679"/>
    </source>
</evidence>
<name>A0A4S4EP94_CAMSN</name>
<gene>
    <name evidence="7" type="ORF">TEA_020313</name>
</gene>
<keyword evidence="4" id="KW-0479">Metal-binding</keyword>
<evidence type="ECO:0000313" key="8">
    <source>
        <dbReference type="Proteomes" id="UP000306102"/>
    </source>
</evidence>
<comment type="similarity">
    <text evidence="6">Belongs to the class I-like SAM-binding methyltransferase superfamily. Cation-dependent O-methyltransferase family.</text>
</comment>
<dbReference type="GO" id="GO:0046872">
    <property type="term" value="F:metal ion binding"/>
    <property type="evidence" value="ECO:0007669"/>
    <property type="project" value="UniProtKB-KW"/>
</dbReference>
<dbReference type="AlphaFoldDB" id="A0A4S4EP94"/>
<dbReference type="InterPro" id="IPR050362">
    <property type="entry name" value="Cation-dep_OMT"/>
</dbReference>
<sequence>MADNIVLKTILKSEALQKYILDTSAYPREHEQLKRLRDATFKKYGDRAELSVPPDEGLFLSMLLKLMNAKKTLEIGVFTGYSLLTTALALPHDGQLRHLFVMYFVVPLVDWFEPSNSLLEVVAMKRRHMPTAVSANETHSKVAKPFDNRKLQLIFNAFTLLECSMTIWITYSNTNSLGSPPKKLSYSSRNLPLLHLPIISFDSLFLLFSHQGLHQLEQPTLDWPLPFSSFDGMPSQNGLFRDWTLLGACCFHGNIQIAERVMRKDTENGEKIWW</sequence>
<accession>A0A4S4EP94</accession>
<dbReference type="EMBL" id="SDRB02002970">
    <property type="protein sequence ID" value="THG18551.1"/>
    <property type="molecule type" value="Genomic_DNA"/>
</dbReference>
<dbReference type="Gene3D" id="3.40.50.150">
    <property type="entry name" value="Vaccinia Virus protein VP39"/>
    <property type="match status" value="1"/>
</dbReference>
<keyword evidence="2" id="KW-0808">Transferase</keyword>
<dbReference type="PANTHER" id="PTHR10509:SF34">
    <property type="entry name" value="TAPETUM-SPECIFIC METHYLTRANSFERASE 1"/>
    <property type="match status" value="1"/>
</dbReference>
<dbReference type="GO" id="GO:0008171">
    <property type="term" value="F:O-methyltransferase activity"/>
    <property type="evidence" value="ECO:0007669"/>
    <property type="project" value="InterPro"/>
</dbReference>